<dbReference type="SMART" id="SM00220">
    <property type="entry name" value="S_TKc"/>
    <property type="match status" value="1"/>
</dbReference>
<evidence type="ECO:0000256" key="2">
    <source>
        <dbReference type="ARBA" id="ARBA00022679"/>
    </source>
</evidence>
<feature type="region of interest" description="Disordered" evidence="9">
    <location>
        <begin position="1"/>
        <end position="27"/>
    </location>
</feature>
<feature type="compositionally biased region" description="Polar residues" evidence="9">
    <location>
        <begin position="604"/>
        <end position="617"/>
    </location>
</feature>
<keyword evidence="2" id="KW-0808">Transferase</keyword>
<feature type="region of interest" description="Disordered" evidence="9">
    <location>
        <begin position="1620"/>
        <end position="1722"/>
    </location>
</feature>
<feature type="binding site" evidence="7">
    <location>
        <position position="205"/>
    </location>
    <ligand>
        <name>ATP</name>
        <dbReference type="ChEBI" id="CHEBI:30616"/>
    </ligand>
</feature>
<proteinExistence type="predicted"/>
<evidence type="ECO:0000256" key="9">
    <source>
        <dbReference type="SAM" id="MobiDB-lite"/>
    </source>
</evidence>
<dbReference type="FunFam" id="1.10.510.10:FF:000571">
    <property type="entry name" value="Maternal embryonic leucine zipper kinase"/>
    <property type="match status" value="1"/>
</dbReference>
<dbReference type="InterPro" id="IPR008271">
    <property type="entry name" value="Ser/Thr_kinase_AS"/>
</dbReference>
<feature type="compositionally biased region" description="Low complexity" evidence="9">
    <location>
        <begin position="1205"/>
        <end position="1223"/>
    </location>
</feature>
<feature type="compositionally biased region" description="Polar residues" evidence="9">
    <location>
        <begin position="1376"/>
        <end position="1400"/>
    </location>
</feature>
<keyword evidence="1" id="KW-0723">Serine/threonine-protein kinase</keyword>
<feature type="region of interest" description="Disordered" evidence="9">
    <location>
        <begin position="463"/>
        <end position="673"/>
    </location>
</feature>
<reference evidence="11" key="1">
    <citation type="journal article" date="2023" name="PhytoFront">
        <title>Draft Genome Resources of Seven Strains of Tilletia horrida, Causal Agent of Kernel Smut of Rice.</title>
        <authorList>
            <person name="Khanal S."/>
            <person name="Antony Babu S."/>
            <person name="Zhou X.G."/>
        </authorList>
    </citation>
    <scope>NUCLEOTIDE SEQUENCE</scope>
    <source>
        <strain evidence="11">TX6</strain>
    </source>
</reference>
<feature type="region of interest" description="Disordered" evidence="9">
    <location>
        <begin position="1525"/>
        <end position="1593"/>
    </location>
</feature>
<feature type="domain" description="Protein kinase" evidence="10">
    <location>
        <begin position="64"/>
        <end position="316"/>
    </location>
</feature>
<evidence type="ECO:0000313" key="11">
    <source>
        <dbReference type="EMBL" id="KAK0543691.1"/>
    </source>
</evidence>
<feature type="compositionally biased region" description="Basic and acidic residues" evidence="9">
    <location>
        <begin position="505"/>
        <end position="523"/>
    </location>
</feature>
<feature type="compositionally biased region" description="Polar residues" evidence="9">
    <location>
        <begin position="1486"/>
        <end position="1498"/>
    </location>
</feature>
<feature type="compositionally biased region" description="Acidic residues" evidence="9">
    <location>
        <begin position="397"/>
        <end position="412"/>
    </location>
</feature>
<dbReference type="GO" id="GO:0004674">
    <property type="term" value="F:protein serine/threonine kinase activity"/>
    <property type="evidence" value="ECO:0007669"/>
    <property type="project" value="UniProtKB-KW"/>
</dbReference>
<dbReference type="PROSITE" id="PS00108">
    <property type="entry name" value="PROTEIN_KINASE_ST"/>
    <property type="match status" value="1"/>
</dbReference>
<dbReference type="Gene3D" id="1.10.510.10">
    <property type="entry name" value="Transferase(Phosphotransferase) domain 1"/>
    <property type="match status" value="1"/>
</dbReference>
<feature type="compositionally biased region" description="Polar residues" evidence="9">
    <location>
        <begin position="524"/>
        <end position="541"/>
    </location>
</feature>
<feature type="region of interest" description="Disordered" evidence="9">
    <location>
        <begin position="1440"/>
        <end position="1513"/>
    </location>
</feature>
<dbReference type="SUPFAM" id="SSF56112">
    <property type="entry name" value="Protein kinase-like (PK-like)"/>
    <property type="match status" value="1"/>
</dbReference>
<evidence type="ECO:0000259" key="10">
    <source>
        <dbReference type="PROSITE" id="PS50011"/>
    </source>
</evidence>
<keyword evidence="3 7" id="KW-0547">Nucleotide-binding</keyword>
<evidence type="ECO:0000256" key="5">
    <source>
        <dbReference type="ARBA" id="ARBA00022840"/>
    </source>
</evidence>
<comment type="caution">
    <text evidence="11">The sequence shown here is derived from an EMBL/GenBank/DDBJ whole genome shotgun (WGS) entry which is preliminary data.</text>
</comment>
<feature type="compositionally biased region" description="Polar residues" evidence="9">
    <location>
        <begin position="1234"/>
        <end position="1257"/>
    </location>
</feature>
<feature type="region of interest" description="Disordered" evidence="9">
    <location>
        <begin position="718"/>
        <end position="779"/>
    </location>
</feature>
<dbReference type="PROSITE" id="PS50011">
    <property type="entry name" value="PROTEIN_KINASE_DOM"/>
    <property type="match status" value="1"/>
</dbReference>
<feature type="compositionally biased region" description="Polar residues" evidence="9">
    <location>
        <begin position="1955"/>
        <end position="1968"/>
    </location>
</feature>
<gene>
    <name evidence="11" type="ORF">OC846_006326</name>
</gene>
<feature type="compositionally biased region" description="Low complexity" evidence="9">
    <location>
        <begin position="645"/>
        <end position="658"/>
    </location>
</feature>
<feature type="compositionally biased region" description="Low complexity" evidence="9">
    <location>
        <begin position="1070"/>
        <end position="1079"/>
    </location>
</feature>
<feature type="binding site" evidence="7">
    <location>
        <begin position="191"/>
        <end position="192"/>
    </location>
    <ligand>
        <name>ATP</name>
        <dbReference type="ChEBI" id="CHEBI:30616"/>
    </ligand>
</feature>
<feature type="compositionally biased region" description="Polar residues" evidence="9">
    <location>
        <begin position="718"/>
        <end position="728"/>
    </location>
</feature>
<evidence type="ECO:0000256" key="4">
    <source>
        <dbReference type="ARBA" id="ARBA00022777"/>
    </source>
</evidence>
<feature type="binding site" evidence="7">
    <location>
        <position position="93"/>
    </location>
    <ligand>
        <name>ATP</name>
        <dbReference type="ChEBI" id="CHEBI:30616"/>
    </ligand>
</feature>
<dbReference type="CDD" id="cd14003">
    <property type="entry name" value="STKc_AMPK-like"/>
    <property type="match status" value="1"/>
</dbReference>
<feature type="compositionally biased region" description="Low complexity" evidence="9">
    <location>
        <begin position="588"/>
        <end position="603"/>
    </location>
</feature>
<feature type="region of interest" description="Disordered" evidence="9">
    <location>
        <begin position="1932"/>
        <end position="2022"/>
    </location>
</feature>
<feature type="compositionally biased region" description="Pro residues" evidence="9">
    <location>
        <begin position="937"/>
        <end position="958"/>
    </location>
</feature>
<feature type="compositionally biased region" description="Polar residues" evidence="9">
    <location>
        <begin position="966"/>
        <end position="981"/>
    </location>
</feature>
<dbReference type="InterPro" id="IPR000719">
    <property type="entry name" value="Prot_kinase_dom"/>
</dbReference>
<keyword evidence="5 7" id="KW-0067">ATP-binding</keyword>
<feature type="region of interest" description="Disordered" evidence="9">
    <location>
        <begin position="358"/>
        <end position="440"/>
    </location>
</feature>
<dbReference type="EMBL" id="JAPDMZ010000336">
    <property type="protein sequence ID" value="KAK0543691.1"/>
    <property type="molecule type" value="Genomic_DNA"/>
</dbReference>
<feature type="compositionally biased region" description="Low complexity" evidence="9">
    <location>
        <begin position="2001"/>
        <end position="2022"/>
    </location>
</feature>
<keyword evidence="4" id="KW-0418">Kinase</keyword>
<feature type="active site" description="Proton acceptor" evidence="6">
    <location>
        <position position="187"/>
    </location>
</feature>
<feature type="compositionally biased region" description="Low complexity" evidence="9">
    <location>
        <begin position="1445"/>
        <end position="1461"/>
    </location>
</feature>
<feature type="compositionally biased region" description="Low complexity" evidence="9">
    <location>
        <begin position="910"/>
        <end position="925"/>
    </location>
</feature>
<evidence type="ECO:0000313" key="12">
    <source>
        <dbReference type="Proteomes" id="UP001176517"/>
    </source>
</evidence>
<feature type="compositionally biased region" description="Low complexity" evidence="9">
    <location>
        <begin position="1260"/>
        <end position="1275"/>
    </location>
</feature>
<evidence type="ECO:0000256" key="1">
    <source>
        <dbReference type="ARBA" id="ARBA00022527"/>
    </source>
</evidence>
<feature type="compositionally biased region" description="Polar residues" evidence="9">
    <location>
        <begin position="1713"/>
        <end position="1722"/>
    </location>
</feature>
<feature type="compositionally biased region" description="Low complexity" evidence="9">
    <location>
        <begin position="1112"/>
        <end position="1127"/>
    </location>
</feature>
<dbReference type="Proteomes" id="UP001176517">
    <property type="component" value="Unassembled WGS sequence"/>
</dbReference>
<evidence type="ECO:0000256" key="7">
    <source>
        <dbReference type="PIRSR" id="PIRSR630616-2"/>
    </source>
</evidence>
<dbReference type="FunFam" id="3.30.200.20:FF:000042">
    <property type="entry name" value="Aurora kinase A"/>
    <property type="match status" value="1"/>
</dbReference>
<protein>
    <recommendedName>
        <fullName evidence="10">Protein kinase domain-containing protein</fullName>
    </recommendedName>
</protein>
<dbReference type="PANTHER" id="PTHR24350">
    <property type="entry name" value="SERINE/THREONINE-PROTEIN KINASE IAL-RELATED"/>
    <property type="match status" value="1"/>
</dbReference>
<feature type="compositionally biased region" description="Polar residues" evidence="9">
    <location>
        <begin position="1757"/>
        <end position="1781"/>
    </location>
</feature>
<evidence type="ECO:0000256" key="3">
    <source>
        <dbReference type="ARBA" id="ARBA00022741"/>
    </source>
</evidence>
<feature type="compositionally biased region" description="Basic and acidic residues" evidence="9">
    <location>
        <begin position="1309"/>
        <end position="1323"/>
    </location>
</feature>
<sequence>MNTSSSYLYQPAAAGPSSRISSGGSIPTSRAAATAKHKAALASAYQELSKELLASSQLKTVGNYTLGRPIAEGTFGKVRLATHRLTSTRVAIKQIPKSHPSSQAAAAALTREIHHHRRLHHPHVIQLYEVLATESSIWMVSELCAGGELYDYLVERGVLPEAEAQRLFGQLCLAVAYIHDRGIVHRDLKLENVLLDEMCNVKLGDFGFTREYERRKLMDTFCGTTGYAAPEMLAGKKYTGQEVDIWSLGIILYALVTGSLPFDDDDEDVMRLKILQGDYVIPDELSEDAKDLIRSILKQNPNERLGIRAILSHPWFTRMPQPPPGPVHSSSFGTANSDAGSFIAAASSSAHEVSSAVRERPASRTAGLISEILPPTTEVDDERSNTSTSLLGRDENEGVEEGEEEPVSDEPDVGVHHDIHGNSGQLEPGEPGTSSLGPNTLSHLSNASFVSAVSVLDSITATSSIASTSTSTRPSIEDEEDGDTHERGSALSVSTSPTTEEGDEDAGRSLEEVKETQASDNHNHPSSGGVSTPLTGASTKAIQALPDAHPNLPAGGERTRKLSANDASGLRMLRNESQTTIRRKDSMGSGASDQSRRASAASGLNFSVGGSTGPSVNSAASGSMPGGAGNTGITTAGGPSGIGGPLPTHPESPSSPSSDFDEQPEDSKYAAQAGAALNTANENQLEEGDVTLRQAAPSSSPLLSTAPDSVDNAATTATDVMSGSTSGVVSAPISARKDGGESGLAKGHSQNSSMSLTGGPGTGHFRTPSRTKRRSASSIALSIADSGTHHQHPLHQIGGLGSASSFARVDYVSLMTQLQPTLFSTPLEQRLLVQLSTLGMDVGQIVHSVTTDACDASGAMWWILKKKAEERERDKELELETGELPTAGTAAGGLSTEESPTESAGLHVNTTSSSSLPSGPTLKPSQAAAEGARTMSPPLPPTPHSGSLSPPPPPIPPKDPARQRFDSGSLSSHTATGNAKVQSEEPDGLPKSAQDSFREHLSRLPGSSAMAALKQLEREKSLAAVSGQSNRLVVSQSESCLSPGAQPSDASGPPNTNASGRASFSVTERSSSAAAPAAPTKVSVGSPLRVQAASASDVKTPSMPTPASAKESTSTSNPPTPVSGTPTKVGSRPKRGADRQRTNSLSIRTFANAFTSKGNAADSAQSPAGETTYPERAKSPVSALFSRRGPSSLIVKAGQSGGSGSASSKAPESAKSSLSSAAPKPDPFAASIARATSLSGKKSEASMSSKPAVSVRSQDAVAKPSPATVASPSTPQKSIASVKQQPGKPKNDLPSSVSQDTFSTVNSESYEKRSRDRGEDAQSIRKQPRRPKSSFLSTVRTWLNADERQAKKQRKKKSSNQAAALAIAQAVAGQQHSPSLRGSGSVSHSRTNSASVSGSAARTHHGGTGSIRGVARQNPYPPVSPTARRSLIGSAAINSSTTVPSLSNRGSVSRRSSTGSTILPGHLSSTINAANLPNVAERPTNLRRQSAGSITPTGTLYGDPSANPYEPSGSSSLFAALAAQQQYSTRGSRPSSMHSFSAAQQLHPRRLPAKSGSVSSASSLRRPHEMTIAKSGSNPGSFNGGNGNSLKSLHSRRLSADGGTVVVRRHKSGYGLALGVQSSHRHHRTGSGHSRASSPGPSMLGEIARERDGEEDAEAAVKHDAGASPSHSPPRTRSGARATSEGDLLSVPTSSLPGQDGSDVSKAGHPGSGATSPVSTQGNHYSTLFVAHKSRSPYKPPSANHALQGMIHRASVASASQNQKQQMSNHAGPSSSASNDGRNLPLGTWHRSWGRPPPGWTGPIDDSPVTALTRKDSDRKIRDVFARPQQRRLNEFGVADDEEEWVDEEEEPSYCGGLGQLDASKMHGVWGLSRLGNSAFANGPSTSTGAALAPGLSSPLPGRGFRQFEGLGSRDGPPYGKTSQAFQPMGGSAALRGLFAPPSLGSDIHPRTTVIAESQPTSTSSVGASKSAAEDASGEVEQKADSDLLINASPSTHSPDGDGTSAASGAGSPNAGTPFGIIAAGSRRPAAAASAFVSIEEGEEEED</sequence>
<feature type="compositionally biased region" description="Polar residues" evidence="9">
    <location>
        <begin position="1053"/>
        <end position="1069"/>
    </location>
</feature>
<feature type="region of interest" description="Disordered" evidence="9">
    <location>
        <begin position="1020"/>
        <end position="1427"/>
    </location>
</feature>
<feature type="compositionally biased region" description="Polar residues" evidence="9">
    <location>
        <begin position="1293"/>
        <end position="1308"/>
    </location>
</feature>
<feature type="compositionally biased region" description="Low complexity" evidence="9">
    <location>
        <begin position="463"/>
        <end position="472"/>
    </location>
</feature>
<dbReference type="Pfam" id="PF00069">
    <property type="entry name" value="Pkinase"/>
    <property type="match status" value="1"/>
</dbReference>
<organism evidence="11 12">
    <name type="scientific">Tilletia horrida</name>
    <dbReference type="NCBI Taxonomy" id="155126"/>
    <lineage>
        <taxon>Eukaryota</taxon>
        <taxon>Fungi</taxon>
        <taxon>Dikarya</taxon>
        <taxon>Basidiomycota</taxon>
        <taxon>Ustilaginomycotina</taxon>
        <taxon>Exobasidiomycetes</taxon>
        <taxon>Tilletiales</taxon>
        <taxon>Tilletiaceae</taxon>
        <taxon>Tilletia</taxon>
    </lineage>
</organism>
<evidence type="ECO:0000256" key="6">
    <source>
        <dbReference type="PIRSR" id="PIRSR630616-1"/>
    </source>
</evidence>
<feature type="compositionally biased region" description="Polar residues" evidence="9">
    <location>
        <begin position="1142"/>
        <end position="1169"/>
    </location>
</feature>
<keyword evidence="12" id="KW-1185">Reference proteome</keyword>
<feature type="compositionally biased region" description="Polar residues" evidence="9">
    <location>
        <begin position="1026"/>
        <end position="1040"/>
    </location>
</feature>
<dbReference type="InterPro" id="IPR011009">
    <property type="entry name" value="Kinase-like_dom_sf"/>
</dbReference>
<feature type="region of interest" description="Disordered" evidence="9">
    <location>
        <begin position="873"/>
        <end position="1004"/>
    </location>
</feature>
<feature type="compositionally biased region" description="Low complexity" evidence="9">
    <location>
        <begin position="1359"/>
        <end position="1375"/>
    </location>
</feature>
<accession>A0AAN6JP31</accession>
<dbReference type="GO" id="GO:0005524">
    <property type="term" value="F:ATP binding"/>
    <property type="evidence" value="ECO:0007669"/>
    <property type="project" value="UniProtKB-KW"/>
</dbReference>
<feature type="cross-link" description="Glycyl lysine isopeptide (Lys-Gly) (interchain with G-Cter in SUMO2)" evidence="8">
    <location>
        <position position="189"/>
    </location>
</feature>
<name>A0AAN6JP31_9BASI</name>
<dbReference type="InterPro" id="IPR030616">
    <property type="entry name" value="Aur-like"/>
</dbReference>
<evidence type="ECO:0000256" key="8">
    <source>
        <dbReference type="PIRSR" id="PIRSR630616-3"/>
    </source>
</evidence>
<feature type="region of interest" description="Disordered" evidence="9">
    <location>
        <begin position="1755"/>
        <end position="1785"/>
    </location>
</feature>
<feature type="compositionally biased region" description="Polar residues" evidence="9">
    <location>
        <begin position="1527"/>
        <end position="1544"/>
    </location>
</feature>
<feature type="compositionally biased region" description="Low complexity" evidence="9">
    <location>
        <begin position="11"/>
        <end position="27"/>
    </location>
</feature>